<protein>
    <submittedName>
        <fullName evidence="1">Uncharacterized protein</fullName>
    </submittedName>
</protein>
<dbReference type="EMBL" id="CP021920">
    <property type="protein sequence ID" value="ASB91266.1"/>
    <property type="molecule type" value="Genomic_DNA"/>
</dbReference>
<dbReference type="Proteomes" id="UP000196877">
    <property type="component" value="Chromosome"/>
</dbReference>
<evidence type="ECO:0000313" key="1">
    <source>
        <dbReference type="EMBL" id="ASB91266.1"/>
    </source>
</evidence>
<dbReference type="SUPFAM" id="SSF102462">
    <property type="entry name" value="Peptidyl-tRNA hydrolase II"/>
    <property type="match status" value="1"/>
</dbReference>
<dbReference type="Pfam" id="PF09391">
    <property type="entry name" value="DUF2000"/>
    <property type="match status" value="1"/>
</dbReference>
<accession>A0ABN5AL68</accession>
<dbReference type="Gene3D" id="3.40.1490.10">
    <property type="entry name" value="Bit1"/>
    <property type="match status" value="1"/>
</dbReference>
<name>A0ABN5AL68_9BACI</name>
<reference evidence="1 2" key="1">
    <citation type="submission" date="2017-06" db="EMBL/GenBank/DDBJ databases">
        <title>Genome sequence of Bacillus sonorensis strain SRCM101395.</title>
        <authorList>
            <person name="Cho S.H."/>
        </authorList>
    </citation>
    <scope>NUCLEOTIDE SEQUENCE [LARGE SCALE GENOMIC DNA]</scope>
    <source>
        <strain evidence="1 2">SRCM101395</strain>
    </source>
</reference>
<keyword evidence="2" id="KW-1185">Reference proteome</keyword>
<dbReference type="InterPro" id="IPR018988">
    <property type="entry name" value="DUF2000"/>
</dbReference>
<evidence type="ECO:0000313" key="2">
    <source>
        <dbReference type="Proteomes" id="UP000196877"/>
    </source>
</evidence>
<dbReference type="InterPro" id="IPR023476">
    <property type="entry name" value="Pep_tRNA_hydro_II_dom_sf"/>
</dbReference>
<gene>
    <name evidence="1" type="ORF">S101395_04778</name>
</gene>
<organism evidence="1 2">
    <name type="scientific">Bacillus sonorensis</name>
    <dbReference type="NCBI Taxonomy" id="119858"/>
    <lineage>
        <taxon>Bacteria</taxon>
        <taxon>Bacillati</taxon>
        <taxon>Bacillota</taxon>
        <taxon>Bacilli</taxon>
        <taxon>Bacillales</taxon>
        <taxon>Bacillaceae</taxon>
        <taxon>Bacillus</taxon>
    </lineage>
</organism>
<proteinExistence type="predicted"/>
<sequence>MIDESLLLGLIANTAAILGAALGKNSPSLLGGNVTDGSGIEHLGSSKSPFPY</sequence>